<dbReference type="Gene3D" id="1.10.3720.10">
    <property type="entry name" value="MetI-like"/>
    <property type="match status" value="1"/>
</dbReference>
<dbReference type="CDD" id="cd06261">
    <property type="entry name" value="TM_PBP2"/>
    <property type="match status" value="1"/>
</dbReference>
<protein>
    <submittedName>
        <fullName evidence="9">Carbohydrate ABC transporter permease</fullName>
    </submittedName>
</protein>
<evidence type="ECO:0000256" key="1">
    <source>
        <dbReference type="ARBA" id="ARBA00004651"/>
    </source>
</evidence>
<dbReference type="RefSeq" id="WP_208847653.1">
    <property type="nucleotide sequence ID" value="NZ_JAGGDJ010000005.1"/>
</dbReference>
<evidence type="ECO:0000313" key="10">
    <source>
        <dbReference type="Proteomes" id="UP000670947"/>
    </source>
</evidence>
<sequence>MQATLQTAAKAPEKLAMKGTKIRRTAGERAFDAFNVILMIVWAITAVYPFWYILVMSFNTGADAAAGPIWFFPRAFTLENYAFVFQYDRLQTAFVVTALRCAIGPALSVFVTMLAAFALSKRFLPGRKTILFFFMIPMFIGGTIISNYVVIAKLDLLNNFLVYVLPGAFGFFSMVIMRTHIEELPEELQESATIDGAGYVRIFFQIILPLSMPIIAAFAFFSVVGNWLDYYTNLIYVTDRSLSTLQFVLYEIINRAEANTLIDFTKTTGAQQRRLMSMANNTVPTPEVIKMTVMVVVTFPLLFVYPFFQKYFVKGMLTGAVKA</sequence>
<keyword evidence="3" id="KW-1003">Cell membrane</keyword>
<evidence type="ECO:0000256" key="2">
    <source>
        <dbReference type="ARBA" id="ARBA00022448"/>
    </source>
</evidence>
<evidence type="ECO:0000256" key="4">
    <source>
        <dbReference type="ARBA" id="ARBA00022692"/>
    </source>
</evidence>
<dbReference type="Pfam" id="PF00528">
    <property type="entry name" value="BPD_transp_1"/>
    <property type="match status" value="1"/>
</dbReference>
<name>A0ABS3W8T6_9BACL</name>
<evidence type="ECO:0000256" key="6">
    <source>
        <dbReference type="ARBA" id="ARBA00023136"/>
    </source>
</evidence>
<evidence type="ECO:0000256" key="7">
    <source>
        <dbReference type="RuleBase" id="RU363032"/>
    </source>
</evidence>
<feature type="transmembrane region" description="Helical" evidence="7">
    <location>
        <begin position="160"/>
        <end position="181"/>
    </location>
</feature>
<keyword evidence="6 7" id="KW-0472">Membrane</keyword>
<feature type="transmembrane region" description="Helical" evidence="7">
    <location>
        <begin position="202"/>
        <end position="224"/>
    </location>
</feature>
<dbReference type="PANTHER" id="PTHR43744:SF9">
    <property type="entry name" value="POLYGALACTURONAN_RHAMNOGALACTURONAN TRANSPORT SYSTEM PERMEASE PROTEIN YTCP"/>
    <property type="match status" value="1"/>
</dbReference>
<keyword evidence="2 7" id="KW-0813">Transport</keyword>
<dbReference type="PANTHER" id="PTHR43744">
    <property type="entry name" value="ABC TRANSPORTER PERMEASE PROTEIN MG189-RELATED-RELATED"/>
    <property type="match status" value="1"/>
</dbReference>
<comment type="caution">
    <text evidence="9">The sequence shown here is derived from an EMBL/GenBank/DDBJ whole genome shotgun (WGS) entry which is preliminary data.</text>
</comment>
<keyword evidence="5 7" id="KW-1133">Transmembrane helix</keyword>
<feature type="transmembrane region" description="Helical" evidence="7">
    <location>
        <begin position="33"/>
        <end position="54"/>
    </location>
</feature>
<accession>A0ABS3W8T6</accession>
<gene>
    <name evidence="9" type="ORF">I8J29_10975</name>
</gene>
<comment type="similarity">
    <text evidence="7">Belongs to the binding-protein-dependent transport system permease family.</text>
</comment>
<comment type="subcellular location">
    <subcellularLocation>
        <location evidence="1 7">Cell membrane</location>
        <topology evidence="1 7">Multi-pass membrane protein</topology>
    </subcellularLocation>
</comment>
<dbReference type="EMBL" id="JAGGDJ010000005">
    <property type="protein sequence ID" value="MBO7744722.1"/>
    <property type="molecule type" value="Genomic_DNA"/>
</dbReference>
<feature type="transmembrane region" description="Helical" evidence="7">
    <location>
        <begin position="93"/>
        <end position="119"/>
    </location>
</feature>
<feature type="transmembrane region" description="Helical" evidence="7">
    <location>
        <begin position="288"/>
        <end position="308"/>
    </location>
</feature>
<organism evidence="9 10">
    <name type="scientific">Paenibacillus artemisiicola</name>
    <dbReference type="NCBI Taxonomy" id="1172618"/>
    <lineage>
        <taxon>Bacteria</taxon>
        <taxon>Bacillati</taxon>
        <taxon>Bacillota</taxon>
        <taxon>Bacilli</taxon>
        <taxon>Bacillales</taxon>
        <taxon>Paenibacillaceae</taxon>
        <taxon>Paenibacillus</taxon>
    </lineage>
</organism>
<dbReference type="InterPro" id="IPR035906">
    <property type="entry name" value="MetI-like_sf"/>
</dbReference>
<evidence type="ECO:0000256" key="3">
    <source>
        <dbReference type="ARBA" id="ARBA00022475"/>
    </source>
</evidence>
<reference evidence="9 10" key="1">
    <citation type="submission" date="2021-03" db="EMBL/GenBank/DDBJ databases">
        <title>Paenibacillus artemisicola MWE-103 whole genome sequence.</title>
        <authorList>
            <person name="Ham Y.J."/>
        </authorList>
    </citation>
    <scope>NUCLEOTIDE SEQUENCE [LARGE SCALE GENOMIC DNA]</scope>
    <source>
        <strain evidence="9 10">MWE-103</strain>
    </source>
</reference>
<dbReference type="PROSITE" id="PS50928">
    <property type="entry name" value="ABC_TM1"/>
    <property type="match status" value="1"/>
</dbReference>
<feature type="transmembrane region" description="Helical" evidence="7">
    <location>
        <begin position="131"/>
        <end position="154"/>
    </location>
</feature>
<proteinExistence type="inferred from homology"/>
<feature type="domain" description="ABC transmembrane type-1" evidence="8">
    <location>
        <begin position="94"/>
        <end position="306"/>
    </location>
</feature>
<dbReference type="Proteomes" id="UP000670947">
    <property type="component" value="Unassembled WGS sequence"/>
</dbReference>
<keyword evidence="10" id="KW-1185">Reference proteome</keyword>
<dbReference type="InterPro" id="IPR000515">
    <property type="entry name" value="MetI-like"/>
</dbReference>
<evidence type="ECO:0000313" key="9">
    <source>
        <dbReference type="EMBL" id="MBO7744722.1"/>
    </source>
</evidence>
<evidence type="ECO:0000256" key="5">
    <source>
        <dbReference type="ARBA" id="ARBA00022989"/>
    </source>
</evidence>
<keyword evidence="4 7" id="KW-0812">Transmembrane</keyword>
<evidence type="ECO:0000259" key="8">
    <source>
        <dbReference type="PROSITE" id="PS50928"/>
    </source>
</evidence>
<dbReference type="SUPFAM" id="SSF161098">
    <property type="entry name" value="MetI-like"/>
    <property type="match status" value="1"/>
</dbReference>